<proteinExistence type="predicted"/>
<reference evidence="3 4" key="1">
    <citation type="submission" date="2023-02" db="EMBL/GenBank/DDBJ databases">
        <title>Genome sequence of Lentisphaera profundi SAORIC-696.</title>
        <authorList>
            <person name="Kim e."/>
            <person name="Cho J.-C."/>
            <person name="Choi A."/>
            <person name="Kang I."/>
        </authorList>
    </citation>
    <scope>NUCLEOTIDE SEQUENCE [LARGE SCALE GENOMIC DNA]</scope>
    <source>
        <strain evidence="3 4">SAORIC-696</strain>
    </source>
</reference>
<dbReference type="InterPro" id="IPR003346">
    <property type="entry name" value="Transposase_20"/>
</dbReference>
<evidence type="ECO:0000259" key="1">
    <source>
        <dbReference type="Pfam" id="PF01548"/>
    </source>
</evidence>
<dbReference type="Pfam" id="PF02371">
    <property type="entry name" value="Transposase_20"/>
    <property type="match status" value="1"/>
</dbReference>
<feature type="domain" description="Transposase IS110-like N-terminal" evidence="1">
    <location>
        <begin position="29"/>
        <end position="187"/>
    </location>
</feature>
<dbReference type="PANTHER" id="PTHR33055">
    <property type="entry name" value="TRANSPOSASE FOR INSERTION SEQUENCE ELEMENT IS1111A"/>
    <property type="match status" value="1"/>
</dbReference>
<dbReference type="RefSeq" id="WP_274153685.1">
    <property type="nucleotide sequence ID" value="NZ_CP117812.1"/>
</dbReference>
<dbReference type="Pfam" id="PF01548">
    <property type="entry name" value="DEDD_Tnp_IS110"/>
    <property type="match status" value="1"/>
</dbReference>
<dbReference type="Proteomes" id="UP001214250">
    <property type="component" value="Chromosome 2"/>
</dbReference>
<evidence type="ECO:0000313" key="4">
    <source>
        <dbReference type="Proteomes" id="UP001214250"/>
    </source>
</evidence>
<keyword evidence="4" id="KW-1185">Reference proteome</keyword>
<feature type="domain" description="Transposase IS116/IS110/IS902 C-terminal" evidence="2">
    <location>
        <begin position="296"/>
        <end position="372"/>
    </location>
</feature>
<protein>
    <submittedName>
        <fullName evidence="3">Transposase</fullName>
    </submittedName>
</protein>
<name>A0ABY7W1B0_9BACT</name>
<evidence type="ECO:0000313" key="3">
    <source>
        <dbReference type="EMBL" id="WDE98816.1"/>
    </source>
</evidence>
<accession>A0ABY7W1B0</accession>
<dbReference type="InterPro" id="IPR002525">
    <property type="entry name" value="Transp_IS110-like_N"/>
</dbReference>
<organism evidence="3 4">
    <name type="scientific">Lentisphaera profundi</name>
    <dbReference type="NCBI Taxonomy" id="1658616"/>
    <lineage>
        <taxon>Bacteria</taxon>
        <taxon>Pseudomonadati</taxon>
        <taxon>Lentisphaerota</taxon>
        <taxon>Lentisphaeria</taxon>
        <taxon>Lentisphaerales</taxon>
        <taxon>Lentisphaeraceae</taxon>
        <taxon>Lentisphaera</taxon>
    </lineage>
</organism>
<evidence type="ECO:0000259" key="2">
    <source>
        <dbReference type="Pfam" id="PF02371"/>
    </source>
</evidence>
<dbReference type="InterPro" id="IPR047650">
    <property type="entry name" value="Transpos_IS110"/>
</dbReference>
<dbReference type="EMBL" id="CP117812">
    <property type="protein sequence ID" value="WDE98816.1"/>
    <property type="molecule type" value="Genomic_DNA"/>
</dbReference>
<sequence>MNSIYTNRSQVVTQILKEVDAVKILLVPLDFAKEKHVVRICDATGDYLHKKSFDVTNNQAGLDYLCQRIDSACGRKGIQKKHVLIATESPHSYCLHFMHELQHKGYIVLRVNAAEAKKFRKNSIASSDTIDLDGIANAVLNRRARPLGEEQQIYSNLKRSSRYYKRYKKDFSRQKNRIGKLIDEVFPGFLNIRKSGIKPYSRFSIELMSKGCSIYKIRNMKQATLVVKMRKYHPVQKAIKLQAHAAASIAPSKLIVDSLSRSLEHAIQLYKALEAVCDSEWEQLAISLVQTPYSSMHSLPGVGVVRATTCAAEFGHPDTWSSLNQMCSYAGIAPRTMQSGGPDKPAIVLGLSKKCNRRLKDALLQAAHQTALTPHTAGSLLPQLKEHKLMRHYKTVSARNGKSGLSTARMIIRKMRGMVRGETIYLPAKELSVYELKIYVMSTFEKMHNNLKGIDLDSIKPENNCLTQMEVEWKHLIESLEQKDSDINL</sequence>
<gene>
    <name evidence="3" type="ORF">PQO03_13330</name>
</gene>